<evidence type="ECO:0000313" key="2">
    <source>
        <dbReference type="EMBL" id="KAK4106045.1"/>
    </source>
</evidence>
<feature type="transmembrane region" description="Helical" evidence="1">
    <location>
        <begin position="26"/>
        <end position="46"/>
    </location>
</feature>
<evidence type="ECO:0000256" key="1">
    <source>
        <dbReference type="SAM" id="Phobius"/>
    </source>
</evidence>
<accession>A0AAN6T5L4</accession>
<keyword evidence="1" id="KW-0812">Transmembrane</keyword>
<name>A0AAN6T5L4_9PEZI</name>
<dbReference type="EMBL" id="MU863624">
    <property type="protein sequence ID" value="KAK4106045.1"/>
    <property type="molecule type" value="Genomic_DNA"/>
</dbReference>
<comment type="caution">
    <text evidence="2">The sequence shown here is derived from an EMBL/GenBank/DDBJ whole genome shotgun (WGS) entry which is preliminary data.</text>
</comment>
<gene>
    <name evidence="2" type="ORF">N658DRAFT_5095</name>
</gene>
<dbReference type="PROSITE" id="PS51257">
    <property type="entry name" value="PROKAR_LIPOPROTEIN"/>
    <property type="match status" value="1"/>
</dbReference>
<dbReference type="Proteomes" id="UP001305647">
    <property type="component" value="Unassembled WGS sequence"/>
</dbReference>
<organism evidence="2 3">
    <name type="scientific">Parathielavia hyrcaniae</name>
    <dbReference type="NCBI Taxonomy" id="113614"/>
    <lineage>
        <taxon>Eukaryota</taxon>
        <taxon>Fungi</taxon>
        <taxon>Dikarya</taxon>
        <taxon>Ascomycota</taxon>
        <taxon>Pezizomycotina</taxon>
        <taxon>Sordariomycetes</taxon>
        <taxon>Sordariomycetidae</taxon>
        <taxon>Sordariales</taxon>
        <taxon>Chaetomiaceae</taxon>
        <taxon>Parathielavia</taxon>
    </lineage>
</organism>
<evidence type="ECO:0000313" key="3">
    <source>
        <dbReference type="Proteomes" id="UP001305647"/>
    </source>
</evidence>
<keyword evidence="3" id="KW-1185">Reference proteome</keyword>
<proteinExistence type="predicted"/>
<sequence length="307" mass="32904">MRKVAADRREGGGGAAGQKAQAINHVALLACLLPGSWGSGFAVLWLRLPGACRGSSAMERNGASGDGMNDEENVMAIVSLSPLPIRSSHCAPSLPLNCFDFCSPAQGSADLQHPGAIRPCSRILDPFVLPSGCLPFAARIEISMPTGGTQGKDEAGRENLTSLLYTVPEVSYRRFVSSAVESESRENLATGLRIENREMQGNLRHNPGTDGASDSHMYKTLDRASQPSIELVRENPVKFQTRSRPSPAISRNISLLLDCLDDGRACICQDSTVEFRLLMPRGSGAPLQFETAQNTTLVGLSEMLSHP</sequence>
<reference evidence="2" key="2">
    <citation type="submission" date="2023-05" db="EMBL/GenBank/DDBJ databases">
        <authorList>
            <consortium name="Lawrence Berkeley National Laboratory"/>
            <person name="Steindorff A."/>
            <person name="Hensen N."/>
            <person name="Bonometti L."/>
            <person name="Westerberg I."/>
            <person name="Brannstrom I.O."/>
            <person name="Guillou S."/>
            <person name="Cros-Aarteil S."/>
            <person name="Calhoun S."/>
            <person name="Haridas S."/>
            <person name="Kuo A."/>
            <person name="Mondo S."/>
            <person name="Pangilinan J."/>
            <person name="Riley R."/>
            <person name="Labutti K."/>
            <person name="Andreopoulos B."/>
            <person name="Lipzen A."/>
            <person name="Chen C."/>
            <person name="Yanf M."/>
            <person name="Daum C."/>
            <person name="Ng V."/>
            <person name="Clum A."/>
            <person name="Ohm R."/>
            <person name="Martin F."/>
            <person name="Silar P."/>
            <person name="Natvig D."/>
            <person name="Lalanne C."/>
            <person name="Gautier V."/>
            <person name="Ament-Velasquez S.L."/>
            <person name="Kruys A."/>
            <person name="Hutchinson M.I."/>
            <person name="Powell A.J."/>
            <person name="Barry K."/>
            <person name="Miller A.N."/>
            <person name="Grigoriev I.V."/>
            <person name="Debuchy R."/>
            <person name="Gladieux P."/>
            <person name="Thoren M.H."/>
            <person name="Johannesson H."/>
        </authorList>
    </citation>
    <scope>NUCLEOTIDE SEQUENCE</scope>
    <source>
        <strain evidence="2">CBS 757.83</strain>
    </source>
</reference>
<protein>
    <submittedName>
        <fullName evidence="2">Uncharacterized protein</fullName>
    </submittedName>
</protein>
<dbReference type="AlphaFoldDB" id="A0AAN6T5L4"/>
<keyword evidence="1" id="KW-0472">Membrane</keyword>
<reference evidence="2" key="1">
    <citation type="journal article" date="2023" name="Mol. Phylogenet. Evol.">
        <title>Genome-scale phylogeny and comparative genomics of the fungal order Sordariales.</title>
        <authorList>
            <person name="Hensen N."/>
            <person name="Bonometti L."/>
            <person name="Westerberg I."/>
            <person name="Brannstrom I.O."/>
            <person name="Guillou S."/>
            <person name="Cros-Aarteil S."/>
            <person name="Calhoun S."/>
            <person name="Haridas S."/>
            <person name="Kuo A."/>
            <person name="Mondo S."/>
            <person name="Pangilinan J."/>
            <person name="Riley R."/>
            <person name="LaButti K."/>
            <person name="Andreopoulos B."/>
            <person name="Lipzen A."/>
            <person name="Chen C."/>
            <person name="Yan M."/>
            <person name="Daum C."/>
            <person name="Ng V."/>
            <person name="Clum A."/>
            <person name="Steindorff A."/>
            <person name="Ohm R.A."/>
            <person name="Martin F."/>
            <person name="Silar P."/>
            <person name="Natvig D.O."/>
            <person name="Lalanne C."/>
            <person name="Gautier V."/>
            <person name="Ament-Velasquez S.L."/>
            <person name="Kruys A."/>
            <person name="Hutchinson M.I."/>
            <person name="Powell A.J."/>
            <person name="Barry K."/>
            <person name="Miller A.N."/>
            <person name="Grigoriev I.V."/>
            <person name="Debuchy R."/>
            <person name="Gladieux P."/>
            <person name="Hiltunen Thoren M."/>
            <person name="Johannesson H."/>
        </authorList>
    </citation>
    <scope>NUCLEOTIDE SEQUENCE</scope>
    <source>
        <strain evidence="2">CBS 757.83</strain>
    </source>
</reference>
<keyword evidence="1" id="KW-1133">Transmembrane helix</keyword>